<evidence type="ECO:0000313" key="2">
    <source>
        <dbReference type="Proteomes" id="UP000053237"/>
    </source>
</evidence>
<dbReference type="EMBL" id="CAIX01000270">
    <property type="protein sequence ID" value="CCI49064.1"/>
    <property type="molecule type" value="Genomic_DNA"/>
</dbReference>
<protein>
    <submittedName>
        <fullName evidence="1">Uncharacterized protein</fullName>
    </submittedName>
</protein>
<proteinExistence type="predicted"/>
<gene>
    <name evidence="1" type="ORF">BN9_103180</name>
</gene>
<comment type="caution">
    <text evidence="1">The sequence shown here is derived from an EMBL/GenBank/DDBJ whole genome shotgun (WGS) entry which is preliminary data.</text>
</comment>
<organism evidence="1 2">
    <name type="scientific">Albugo candida</name>
    <dbReference type="NCBI Taxonomy" id="65357"/>
    <lineage>
        <taxon>Eukaryota</taxon>
        <taxon>Sar</taxon>
        <taxon>Stramenopiles</taxon>
        <taxon>Oomycota</taxon>
        <taxon>Peronosporomycetes</taxon>
        <taxon>Albuginales</taxon>
        <taxon>Albuginaceae</taxon>
        <taxon>Albugo</taxon>
    </lineage>
</organism>
<name>A0A024GQ96_9STRA</name>
<dbReference type="InParanoid" id="A0A024GQ96"/>
<dbReference type="Proteomes" id="UP000053237">
    <property type="component" value="Unassembled WGS sequence"/>
</dbReference>
<dbReference type="AlphaFoldDB" id="A0A024GQ96"/>
<reference evidence="1 2" key="1">
    <citation type="submission" date="2012-05" db="EMBL/GenBank/DDBJ databases">
        <title>Recombination and specialization in a pathogen metapopulation.</title>
        <authorList>
            <person name="Gardiner A."/>
            <person name="Kemen E."/>
            <person name="Schultz-Larsen T."/>
            <person name="MacLean D."/>
            <person name="Van Oosterhout C."/>
            <person name="Jones J.D.G."/>
        </authorList>
    </citation>
    <scope>NUCLEOTIDE SEQUENCE [LARGE SCALE GENOMIC DNA]</scope>
    <source>
        <strain evidence="1 2">Ac Nc2</strain>
    </source>
</reference>
<dbReference type="OrthoDB" id="69209at2759"/>
<accession>A0A024GQ96</accession>
<sequence length="303" mass="34757">MNSRRRSSEESFSRILHSTQSIDFHEWNIESLDRALDWANAVDASDSTTSKSGTEKLLRWIMQSAYLSTHPMRSEILQTLVQKAAAQFGAMKVLRSSLIRAMNDKSRSLKLDSLLEQVRVHSHCCQFGSTVLLGDERVRITSPASYFLLQRSLQFARFGDCILKNINIALGQSLETYHDIMKKLRCHFDQNGEFKEVVAVMLLSENSSADIVKQDIMSLFRDWIIEKPTRFWSFDPWLSASIVNEDSILAESYVAHLFSYGHIMKGKIPLLFILVGLSKLHFVQTSKQGEHLRRMHLLRTEST</sequence>
<keyword evidence="2" id="KW-1185">Reference proteome</keyword>
<evidence type="ECO:0000313" key="1">
    <source>
        <dbReference type="EMBL" id="CCI49064.1"/>
    </source>
</evidence>